<dbReference type="HAMAP" id="MF_01077">
    <property type="entry name" value="RimP"/>
    <property type="match status" value="1"/>
</dbReference>
<dbReference type="GO" id="GO:0000028">
    <property type="term" value="P:ribosomal small subunit assembly"/>
    <property type="evidence" value="ECO:0007669"/>
    <property type="project" value="TreeGrafter"/>
</dbReference>
<sequence>MANNVVEQTEQLVQPIMEELNLELVDVEYVKEGKSWYLRVFVDKEGGVDIEECGRVSELLSEKLDETDPIKDMYYLEVSSPGAERPLKKTADFTKFVGSHVHIKLYEPIGGMKAIEGQLVAFSNEEVATIEYKDKARTKTIEIPYKKMAKARLAVSFN</sequence>
<feature type="domain" description="Ribosome maturation factor RimP N-terminal" evidence="4">
    <location>
        <begin position="12"/>
        <end position="84"/>
    </location>
</feature>
<evidence type="ECO:0000259" key="4">
    <source>
        <dbReference type="Pfam" id="PF02576"/>
    </source>
</evidence>
<evidence type="ECO:0000256" key="2">
    <source>
        <dbReference type="ARBA" id="ARBA00022517"/>
    </source>
</evidence>
<dbReference type="Gene3D" id="2.30.30.180">
    <property type="entry name" value="Ribosome maturation factor RimP, C-terminal domain"/>
    <property type="match status" value="1"/>
</dbReference>
<dbReference type="EMBL" id="QJJR01000002">
    <property type="protein sequence ID" value="PXW92493.1"/>
    <property type="molecule type" value="Genomic_DNA"/>
</dbReference>
<evidence type="ECO:0000313" key="6">
    <source>
        <dbReference type="EMBL" id="PXW92493.1"/>
    </source>
</evidence>
<dbReference type="SUPFAM" id="SSF74942">
    <property type="entry name" value="YhbC-like, C-terminal domain"/>
    <property type="match status" value="1"/>
</dbReference>
<evidence type="ECO:0000313" key="7">
    <source>
        <dbReference type="Proteomes" id="UP000247922"/>
    </source>
</evidence>
<keyword evidence="2 3" id="KW-0690">Ribosome biogenesis</keyword>
<dbReference type="Pfam" id="PF02576">
    <property type="entry name" value="RimP_N"/>
    <property type="match status" value="1"/>
</dbReference>
<dbReference type="InterPro" id="IPR028998">
    <property type="entry name" value="RimP_C"/>
</dbReference>
<keyword evidence="1 3" id="KW-0963">Cytoplasm</keyword>
<feature type="domain" description="Ribosome maturation factor RimP C-terminal" evidence="5">
    <location>
        <begin position="87"/>
        <end position="157"/>
    </location>
</feature>
<comment type="caution">
    <text evidence="6">The sequence shown here is derived from an EMBL/GenBank/DDBJ whole genome shotgun (WGS) entry which is preliminary data.</text>
</comment>
<accession>A0A2V3WDB0</accession>
<keyword evidence="7" id="KW-1185">Reference proteome</keyword>
<dbReference type="GO" id="GO:0006412">
    <property type="term" value="P:translation"/>
    <property type="evidence" value="ECO:0007669"/>
    <property type="project" value="TreeGrafter"/>
</dbReference>
<dbReference type="SUPFAM" id="SSF75420">
    <property type="entry name" value="YhbC-like, N-terminal domain"/>
    <property type="match status" value="1"/>
</dbReference>
<organism evidence="6 7">
    <name type="scientific">Streptohalobacillus salinus</name>
    <dbReference type="NCBI Taxonomy" id="621096"/>
    <lineage>
        <taxon>Bacteria</taxon>
        <taxon>Bacillati</taxon>
        <taxon>Bacillota</taxon>
        <taxon>Bacilli</taxon>
        <taxon>Bacillales</taxon>
        <taxon>Bacillaceae</taxon>
        <taxon>Streptohalobacillus</taxon>
    </lineage>
</organism>
<dbReference type="FunFam" id="3.30.300.70:FF:000001">
    <property type="entry name" value="Ribosome maturation factor RimP"/>
    <property type="match status" value="1"/>
</dbReference>
<evidence type="ECO:0000259" key="5">
    <source>
        <dbReference type="Pfam" id="PF17384"/>
    </source>
</evidence>
<dbReference type="PANTHER" id="PTHR33867">
    <property type="entry name" value="RIBOSOME MATURATION FACTOR RIMP"/>
    <property type="match status" value="1"/>
</dbReference>
<dbReference type="PANTHER" id="PTHR33867:SF1">
    <property type="entry name" value="RIBOSOME MATURATION FACTOR RIMP"/>
    <property type="match status" value="1"/>
</dbReference>
<dbReference type="NCBIfam" id="NF000928">
    <property type="entry name" value="PRK00092.1-2"/>
    <property type="match status" value="1"/>
</dbReference>
<reference evidence="6 7" key="1">
    <citation type="submission" date="2018-05" db="EMBL/GenBank/DDBJ databases">
        <title>Genomic Encyclopedia of Type Strains, Phase IV (KMG-IV): sequencing the most valuable type-strain genomes for metagenomic binning, comparative biology and taxonomic classification.</title>
        <authorList>
            <person name="Goeker M."/>
        </authorList>
    </citation>
    <scope>NUCLEOTIDE SEQUENCE [LARGE SCALE GENOMIC DNA]</scope>
    <source>
        <strain evidence="6 7">DSM 22440</strain>
    </source>
</reference>
<comment type="similarity">
    <text evidence="3">Belongs to the RimP family.</text>
</comment>
<evidence type="ECO:0000256" key="1">
    <source>
        <dbReference type="ARBA" id="ARBA00022490"/>
    </source>
</evidence>
<dbReference type="Gene3D" id="3.30.300.70">
    <property type="entry name" value="RimP-like superfamily, N-terminal"/>
    <property type="match status" value="1"/>
</dbReference>
<dbReference type="GO" id="GO:0005829">
    <property type="term" value="C:cytosol"/>
    <property type="evidence" value="ECO:0007669"/>
    <property type="project" value="TreeGrafter"/>
</dbReference>
<dbReference type="Pfam" id="PF17384">
    <property type="entry name" value="DUF150_C"/>
    <property type="match status" value="1"/>
</dbReference>
<dbReference type="InterPro" id="IPR028989">
    <property type="entry name" value="RimP_N"/>
</dbReference>
<comment type="subcellular location">
    <subcellularLocation>
        <location evidence="3">Cytoplasm</location>
    </subcellularLocation>
</comment>
<comment type="function">
    <text evidence="3">Required for maturation of 30S ribosomal subunits.</text>
</comment>
<dbReference type="InterPro" id="IPR035956">
    <property type="entry name" value="RimP_N_sf"/>
</dbReference>
<dbReference type="CDD" id="cd01734">
    <property type="entry name" value="YlxS_C"/>
    <property type="match status" value="1"/>
</dbReference>
<dbReference type="OrthoDB" id="9805006at2"/>
<dbReference type="AlphaFoldDB" id="A0A2V3WDB0"/>
<gene>
    <name evidence="3" type="primary">rimP</name>
    <name evidence="6" type="ORF">DES38_10274</name>
</gene>
<dbReference type="RefSeq" id="WP_110250375.1">
    <property type="nucleotide sequence ID" value="NZ_QJJR01000002.1"/>
</dbReference>
<dbReference type="InterPro" id="IPR003728">
    <property type="entry name" value="Ribosome_maturation_RimP"/>
</dbReference>
<name>A0A2V3WDB0_9BACI</name>
<dbReference type="InterPro" id="IPR036847">
    <property type="entry name" value="RimP_C_sf"/>
</dbReference>
<protein>
    <recommendedName>
        <fullName evidence="3">Ribosome maturation factor RimP</fullName>
    </recommendedName>
</protein>
<evidence type="ECO:0000256" key="3">
    <source>
        <dbReference type="HAMAP-Rule" id="MF_01077"/>
    </source>
</evidence>
<proteinExistence type="inferred from homology"/>
<dbReference type="Proteomes" id="UP000247922">
    <property type="component" value="Unassembled WGS sequence"/>
</dbReference>